<keyword evidence="2" id="KW-1185">Reference proteome</keyword>
<name>A0ABU8YC93_9MICO</name>
<dbReference type="InterPro" id="IPR014937">
    <property type="entry name" value="DUF1810"/>
</dbReference>
<dbReference type="Proteomes" id="UP001370299">
    <property type="component" value="Unassembled WGS sequence"/>
</dbReference>
<evidence type="ECO:0000313" key="2">
    <source>
        <dbReference type="Proteomes" id="UP001370299"/>
    </source>
</evidence>
<dbReference type="Pfam" id="PF08837">
    <property type="entry name" value="DUF1810"/>
    <property type="match status" value="1"/>
</dbReference>
<dbReference type="InterPro" id="IPR036287">
    <property type="entry name" value="Rv1873-like_sf"/>
</dbReference>
<proteinExistence type="predicted"/>
<dbReference type="RefSeq" id="WP_340197511.1">
    <property type="nucleotide sequence ID" value="NZ_JBBKAP010000072.1"/>
</dbReference>
<reference evidence="1 2" key="1">
    <citation type="submission" date="2024-03" db="EMBL/GenBank/DDBJ databases">
        <title>Whole genomes of four grape xylem sap localized bacterial endophytes.</title>
        <authorList>
            <person name="Kumar G."/>
            <person name="Savka M.A."/>
        </authorList>
    </citation>
    <scope>NUCLEOTIDE SEQUENCE [LARGE SCALE GENOMIC DNA]</scope>
    <source>
        <strain evidence="1 2">RIT_GXS8</strain>
    </source>
</reference>
<dbReference type="Gene3D" id="1.25.40.380">
    <property type="entry name" value="Protein of unknown function DUF1810"/>
    <property type="match status" value="1"/>
</dbReference>
<sequence length="157" mass="16859">MSDHATGDPTRYDLDRFLRAQDGVLDDALAELRRGRKTSHWMWFVFPQLAGLGRSATAEHFGVRGLAEARAYLAHPVLGERLRTAATVVTDAPAPSAEALLGGTDALKLRSSMTLFGRAATGAEPFAAVLDRWFDGAEDPVTVGLLDAGDRPPGDTR</sequence>
<evidence type="ECO:0000313" key="1">
    <source>
        <dbReference type="EMBL" id="MEK0172138.1"/>
    </source>
</evidence>
<dbReference type="SUPFAM" id="SSF140736">
    <property type="entry name" value="Rv1873-like"/>
    <property type="match status" value="1"/>
</dbReference>
<comment type="caution">
    <text evidence="1">The sequence shown here is derived from an EMBL/GenBank/DDBJ whole genome shotgun (WGS) entry which is preliminary data.</text>
</comment>
<dbReference type="EMBL" id="JBBLYY010000061">
    <property type="protein sequence ID" value="MEK0172138.1"/>
    <property type="molecule type" value="Genomic_DNA"/>
</dbReference>
<protein>
    <submittedName>
        <fullName evidence="1">DUF1810 domain-containing protein</fullName>
    </submittedName>
</protein>
<organism evidence="1 2">
    <name type="scientific">Curtobacterium citreum</name>
    <dbReference type="NCBI Taxonomy" id="2036"/>
    <lineage>
        <taxon>Bacteria</taxon>
        <taxon>Bacillati</taxon>
        <taxon>Actinomycetota</taxon>
        <taxon>Actinomycetes</taxon>
        <taxon>Micrococcales</taxon>
        <taxon>Microbacteriaceae</taxon>
        <taxon>Curtobacterium</taxon>
    </lineage>
</organism>
<accession>A0ABU8YC93</accession>
<gene>
    <name evidence="1" type="ORF">WMN62_11725</name>
</gene>
<dbReference type="PIRSF" id="PIRSF008546">
    <property type="entry name" value="UCP008546"/>
    <property type="match status" value="1"/>
</dbReference>